<evidence type="ECO:0000313" key="1">
    <source>
        <dbReference type="EMBL" id="ALO26320.1"/>
    </source>
</evidence>
<name>A0A0S2IRP4_LEPBO</name>
<evidence type="ECO:0000313" key="2">
    <source>
        <dbReference type="Proteomes" id="UP000058857"/>
    </source>
</evidence>
<proteinExistence type="predicted"/>
<gene>
    <name evidence="1" type="ORF">LBBP_02052</name>
</gene>
<accession>A0A0S2IRP4</accession>
<dbReference type="EMBL" id="CP012029">
    <property type="protein sequence ID" value="ALO26320.1"/>
    <property type="molecule type" value="Genomic_DNA"/>
</dbReference>
<dbReference type="Proteomes" id="UP000058857">
    <property type="component" value="Chromosome 1"/>
</dbReference>
<dbReference type="AlphaFoldDB" id="A0A0S2IRP4"/>
<dbReference type="PATRIC" id="fig|280505.15.peg.2011"/>
<protein>
    <submittedName>
        <fullName evidence="1">Uncharacterized protein</fullName>
    </submittedName>
</protein>
<sequence length="39" mass="4587">MLPVESGFKHDFPYCHDLKIKKRSETFSGKSKVFFEIIP</sequence>
<organism evidence="1">
    <name type="scientific">Leptospira borgpetersenii serovar Ballum</name>
    <dbReference type="NCBI Taxonomy" id="280505"/>
    <lineage>
        <taxon>Bacteria</taxon>
        <taxon>Pseudomonadati</taxon>
        <taxon>Spirochaetota</taxon>
        <taxon>Spirochaetia</taxon>
        <taxon>Leptospirales</taxon>
        <taxon>Leptospiraceae</taxon>
        <taxon>Leptospira</taxon>
    </lineage>
</organism>
<reference evidence="1 2" key="1">
    <citation type="journal article" date="2015" name="PLoS Negl. Trop. Dis.">
        <title>Distribution of Plasmids in Distinct Leptospira Pathogenic Species.</title>
        <authorList>
            <person name="Wang Y."/>
            <person name="Zhuang X."/>
            <person name="Zhong Y."/>
            <person name="Zhang C."/>
            <person name="Zhang Y."/>
            <person name="Zeng L."/>
            <person name="Zhu Y."/>
            <person name="He P."/>
            <person name="Dong K."/>
            <person name="Pal U."/>
            <person name="Guo X."/>
            <person name="Qin J."/>
        </authorList>
    </citation>
    <scope>NUCLEOTIDE SEQUENCE [LARGE SCALE GENOMIC DNA]</scope>
    <source>
        <strain evidence="1 2">56604</strain>
    </source>
</reference>